<protein>
    <submittedName>
        <fullName evidence="1">Uncharacterized protein</fullName>
    </submittedName>
</protein>
<evidence type="ECO:0000313" key="2">
    <source>
        <dbReference type="Proteomes" id="UP001159405"/>
    </source>
</evidence>
<gene>
    <name evidence="1" type="ORF">PLOB_00036108</name>
</gene>
<keyword evidence="2" id="KW-1185">Reference proteome</keyword>
<organism evidence="1 2">
    <name type="scientific">Porites lobata</name>
    <dbReference type="NCBI Taxonomy" id="104759"/>
    <lineage>
        <taxon>Eukaryota</taxon>
        <taxon>Metazoa</taxon>
        <taxon>Cnidaria</taxon>
        <taxon>Anthozoa</taxon>
        <taxon>Hexacorallia</taxon>
        <taxon>Scleractinia</taxon>
        <taxon>Fungiina</taxon>
        <taxon>Poritidae</taxon>
        <taxon>Porites</taxon>
    </lineage>
</organism>
<evidence type="ECO:0000313" key="1">
    <source>
        <dbReference type="EMBL" id="CAH3186771.1"/>
    </source>
</evidence>
<proteinExistence type="predicted"/>
<comment type="caution">
    <text evidence="1">The sequence shown here is derived from an EMBL/GenBank/DDBJ whole genome shotgun (WGS) entry which is preliminary data.</text>
</comment>
<dbReference type="Proteomes" id="UP001159405">
    <property type="component" value="Unassembled WGS sequence"/>
</dbReference>
<dbReference type="EMBL" id="CALNXK010000501">
    <property type="protein sequence ID" value="CAH3186771.1"/>
    <property type="molecule type" value="Genomic_DNA"/>
</dbReference>
<name>A0ABN8S7Q5_9CNID</name>
<sequence>MTEVVQSFIVGHWAVSRELTVTERHVARSTTNIIEIENHDERKRPGMPRELYTFLVKTFSLEGDLIFYIGIGNGNGMLAAIEMHRTSIYIDQTTKEEERWSL</sequence>
<accession>A0ABN8S7Q5</accession>
<reference evidence="1 2" key="1">
    <citation type="submission" date="2022-05" db="EMBL/GenBank/DDBJ databases">
        <authorList>
            <consortium name="Genoscope - CEA"/>
            <person name="William W."/>
        </authorList>
    </citation>
    <scope>NUCLEOTIDE SEQUENCE [LARGE SCALE GENOMIC DNA]</scope>
</reference>